<dbReference type="GO" id="GO:0005509">
    <property type="term" value="F:calcium ion binding"/>
    <property type="evidence" value="ECO:0007669"/>
    <property type="project" value="InterPro"/>
</dbReference>
<dbReference type="PANTHER" id="PTHR24049">
    <property type="entry name" value="CRUMBS FAMILY MEMBER"/>
    <property type="match status" value="1"/>
</dbReference>
<comment type="caution">
    <text evidence="8">The sequence shown here is derived from an EMBL/GenBank/DDBJ whole genome shotgun (WGS) entry which is preliminary data.</text>
</comment>
<sequence length="558" mass="62804">MSSFYFRLLYTPCVDCSGTEIIRIILSENQTDPNIPVASLPVTLTVTITSQNDHPEIFITQYGQSMLHQDPSEPVIVYLEQMQDYNENIWSDQFTAVIGGYDVEKEDNLSMVISYPNHGNLTVTNEETILLRIDTCQEQSLMDTNPCGNFSQLLPYNETKMSWIYVTVTYIQPSGYFGYDRLKMYVMDNNNSSSEILTVEFAIMESPCQNNGHCQTKNTSNYPCEDTHRAESFDQYYDCVCSSGYTGQHCEEDVNECLQTPSPCPESYTCINTIGSHICTCPDCGIQPWMIAVIVICIIVILISAAIVVFFLRKKLRPDKWVYKSDRGHSEKARFDEDIDEEDLSSENEDPVIPEAEVPRYQRQTVSFQMKTKNKFQFESHVPPPRQSKKHPGKLTSETSHATPWKPLPHIKEMPFTNTLGQKKPVFNLEPVTSTLGQRKPVFNLEAATNTLGQKKPVFNLEPGTSTLGQKKPVFNLELLNSPNVSRPVTVASIGNKGELPIVDEGGCFRESSLLSIESNMFPSDVCKQEAPAVKQTTGLDENLISFVVDSLNEETSA</sequence>
<keyword evidence="6" id="KW-1133">Transmembrane helix</keyword>
<dbReference type="AlphaFoldDB" id="A0A8B6EVM0"/>
<evidence type="ECO:0000256" key="2">
    <source>
        <dbReference type="ARBA" id="ARBA00022737"/>
    </source>
</evidence>
<dbReference type="OrthoDB" id="6078676at2759"/>
<dbReference type="Proteomes" id="UP000596742">
    <property type="component" value="Unassembled WGS sequence"/>
</dbReference>
<reference evidence="8" key="1">
    <citation type="submission" date="2018-11" db="EMBL/GenBank/DDBJ databases">
        <authorList>
            <person name="Alioto T."/>
            <person name="Alioto T."/>
        </authorList>
    </citation>
    <scope>NUCLEOTIDE SEQUENCE</scope>
</reference>
<keyword evidence="2" id="KW-0677">Repeat</keyword>
<keyword evidence="1 4" id="KW-0245">EGF-like domain</keyword>
<dbReference type="SUPFAM" id="SSF57196">
    <property type="entry name" value="EGF/Laminin"/>
    <property type="match status" value="2"/>
</dbReference>
<dbReference type="EMBL" id="UYJE01005675">
    <property type="protein sequence ID" value="VDI39318.1"/>
    <property type="molecule type" value="Genomic_DNA"/>
</dbReference>
<keyword evidence="6" id="KW-0472">Membrane</keyword>
<evidence type="ECO:0000256" key="4">
    <source>
        <dbReference type="PROSITE-ProRule" id="PRU00076"/>
    </source>
</evidence>
<evidence type="ECO:0000256" key="1">
    <source>
        <dbReference type="ARBA" id="ARBA00022536"/>
    </source>
</evidence>
<dbReference type="SMART" id="SM00179">
    <property type="entry name" value="EGF_CA"/>
    <property type="match status" value="1"/>
</dbReference>
<dbReference type="CDD" id="cd00054">
    <property type="entry name" value="EGF_CA"/>
    <property type="match status" value="2"/>
</dbReference>
<dbReference type="InterPro" id="IPR051022">
    <property type="entry name" value="Notch_Cell-Fate_Det"/>
</dbReference>
<evidence type="ECO:0000313" key="9">
    <source>
        <dbReference type="Proteomes" id="UP000596742"/>
    </source>
</evidence>
<evidence type="ECO:0000259" key="7">
    <source>
        <dbReference type="PROSITE" id="PS50026"/>
    </source>
</evidence>
<feature type="region of interest" description="Disordered" evidence="5">
    <location>
        <begin position="377"/>
        <end position="410"/>
    </location>
</feature>
<protein>
    <recommendedName>
        <fullName evidence="7">EGF-like domain-containing protein</fullName>
    </recommendedName>
</protein>
<keyword evidence="6" id="KW-0812">Transmembrane</keyword>
<keyword evidence="9" id="KW-1185">Reference proteome</keyword>
<evidence type="ECO:0000256" key="6">
    <source>
        <dbReference type="SAM" id="Phobius"/>
    </source>
</evidence>
<comment type="caution">
    <text evidence="4">Lacks conserved residue(s) required for the propagation of feature annotation.</text>
</comment>
<name>A0A8B6EVM0_MYTGA</name>
<keyword evidence="3 4" id="KW-1015">Disulfide bond</keyword>
<evidence type="ECO:0000313" key="8">
    <source>
        <dbReference type="EMBL" id="VDI39318.1"/>
    </source>
</evidence>
<dbReference type="Gene3D" id="2.10.25.10">
    <property type="entry name" value="Laminin"/>
    <property type="match status" value="2"/>
</dbReference>
<organism evidence="8 9">
    <name type="scientific">Mytilus galloprovincialis</name>
    <name type="common">Mediterranean mussel</name>
    <dbReference type="NCBI Taxonomy" id="29158"/>
    <lineage>
        <taxon>Eukaryota</taxon>
        <taxon>Metazoa</taxon>
        <taxon>Spiralia</taxon>
        <taxon>Lophotrochozoa</taxon>
        <taxon>Mollusca</taxon>
        <taxon>Bivalvia</taxon>
        <taxon>Autobranchia</taxon>
        <taxon>Pteriomorphia</taxon>
        <taxon>Mytilida</taxon>
        <taxon>Mytiloidea</taxon>
        <taxon>Mytilidae</taxon>
        <taxon>Mytilinae</taxon>
        <taxon>Mytilus</taxon>
    </lineage>
</organism>
<dbReference type="InterPro" id="IPR000742">
    <property type="entry name" value="EGF"/>
</dbReference>
<feature type="domain" description="EGF-like" evidence="7">
    <location>
        <begin position="210"/>
        <end position="251"/>
    </location>
</feature>
<proteinExistence type="predicted"/>
<dbReference type="InterPro" id="IPR001881">
    <property type="entry name" value="EGF-like_Ca-bd_dom"/>
</dbReference>
<dbReference type="PROSITE" id="PS00022">
    <property type="entry name" value="EGF_1"/>
    <property type="match status" value="1"/>
</dbReference>
<dbReference type="Pfam" id="PF07645">
    <property type="entry name" value="EGF_CA"/>
    <property type="match status" value="1"/>
</dbReference>
<feature type="transmembrane region" description="Helical" evidence="6">
    <location>
        <begin position="289"/>
        <end position="312"/>
    </location>
</feature>
<dbReference type="PROSITE" id="PS50026">
    <property type="entry name" value="EGF_3"/>
    <property type="match status" value="1"/>
</dbReference>
<accession>A0A8B6EVM0</accession>
<dbReference type="PROSITE" id="PS01186">
    <property type="entry name" value="EGF_2"/>
    <property type="match status" value="1"/>
</dbReference>
<gene>
    <name evidence="8" type="ORF">MGAL_10B038186</name>
</gene>
<evidence type="ECO:0000256" key="3">
    <source>
        <dbReference type="ARBA" id="ARBA00023157"/>
    </source>
</evidence>
<dbReference type="InterPro" id="IPR049883">
    <property type="entry name" value="NOTCH1_EGF-like"/>
</dbReference>
<evidence type="ECO:0000256" key="5">
    <source>
        <dbReference type="SAM" id="MobiDB-lite"/>
    </source>
</evidence>
<feature type="disulfide bond" evidence="4">
    <location>
        <begin position="241"/>
        <end position="250"/>
    </location>
</feature>